<evidence type="ECO:0000259" key="2">
    <source>
        <dbReference type="Pfam" id="PF00644"/>
    </source>
</evidence>
<dbReference type="PANTHER" id="PTHR31681:SF3">
    <property type="entry name" value="OS04G0690100 PROTEIN"/>
    <property type="match status" value="1"/>
</dbReference>
<dbReference type="EMBL" id="WIUZ02000002">
    <property type="protein sequence ID" value="KAF9790514.1"/>
    <property type="molecule type" value="Genomic_DNA"/>
</dbReference>
<dbReference type="PANTHER" id="PTHR31681">
    <property type="entry name" value="C2H2-LIKE ZINC FINGER PROTEIN"/>
    <property type="match status" value="1"/>
</dbReference>
<evidence type="ECO:0000256" key="1">
    <source>
        <dbReference type="SAM" id="MobiDB-lite"/>
    </source>
</evidence>
<feature type="compositionally biased region" description="Polar residues" evidence="1">
    <location>
        <begin position="93"/>
        <end position="104"/>
    </location>
</feature>
<evidence type="ECO:0000313" key="3">
    <source>
        <dbReference type="EMBL" id="KAF9790514.1"/>
    </source>
</evidence>
<gene>
    <name evidence="3" type="ORF">BJ322DRAFT_395234</name>
</gene>
<comment type="caution">
    <text evidence="3">The sequence shown here is derived from an EMBL/GenBank/DDBJ whole genome shotgun (WGS) entry which is preliminary data.</text>
</comment>
<dbReference type="AlphaFoldDB" id="A0A9P6HMF4"/>
<feature type="region of interest" description="Disordered" evidence="1">
    <location>
        <begin position="93"/>
        <end position="118"/>
    </location>
</feature>
<reference evidence="3" key="1">
    <citation type="journal article" date="2020" name="Nat. Commun.">
        <title>Large-scale genome sequencing of mycorrhizal fungi provides insights into the early evolution of symbiotic traits.</title>
        <authorList>
            <person name="Miyauchi S."/>
            <person name="Kiss E."/>
            <person name="Kuo A."/>
            <person name="Drula E."/>
            <person name="Kohler A."/>
            <person name="Sanchez-Garcia M."/>
            <person name="Morin E."/>
            <person name="Andreopoulos B."/>
            <person name="Barry K.W."/>
            <person name="Bonito G."/>
            <person name="Buee M."/>
            <person name="Carver A."/>
            <person name="Chen C."/>
            <person name="Cichocki N."/>
            <person name="Clum A."/>
            <person name="Culley D."/>
            <person name="Crous P.W."/>
            <person name="Fauchery L."/>
            <person name="Girlanda M."/>
            <person name="Hayes R.D."/>
            <person name="Keri Z."/>
            <person name="LaButti K."/>
            <person name="Lipzen A."/>
            <person name="Lombard V."/>
            <person name="Magnuson J."/>
            <person name="Maillard F."/>
            <person name="Murat C."/>
            <person name="Nolan M."/>
            <person name="Ohm R.A."/>
            <person name="Pangilinan J."/>
            <person name="Pereira M.F."/>
            <person name="Perotto S."/>
            <person name="Peter M."/>
            <person name="Pfister S."/>
            <person name="Riley R."/>
            <person name="Sitrit Y."/>
            <person name="Stielow J.B."/>
            <person name="Szollosi G."/>
            <person name="Zifcakova L."/>
            <person name="Stursova M."/>
            <person name="Spatafora J.W."/>
            <person name="Tedersoo L."/>
            <person name="Vaario L.M."/>
            <person name="Yamada A."/>
            <person name="Yan M."/>
            <person name="Wang P."/>
            <person name="Xu J."/>
            <person name="Bruns T."/>
            <person name="Baldrian P."/>
            <person name="Vilgalys R."/>
            <person name="Dunand C."/>
            <person name="Henrissat B."/>
            <person name="Grigoriev I.V."/>
            <person name="Hibbett D."/>
            <person name="Nagy L.G."/>
            <person name="Martin F.M."/>
        </authorList>
    </citation>
    <scope>NUCLEOTIDE SEQUENCE</scope>
    <source>
        <strain evidence="3">UH-Tt-Lm1</strain>
    </source>
</reference>
<keyword evidence="4" id="KW-1185">Reference proteome</keyword>
<protein>
    <recommendedName>
        <fullName evidence="2">PARP catalytic domain-containing protein</fullName>
    </recommendedName>
</protein>
<dbReference type="GO" id="GO:0003950">
    <property type="term" value="F:NAD+ poly-ADP-ribosyltransferase activity"/>
    <property type="evidence" value="ECO:0007669"/>
    <property type="project" value="InterPro"/>
</dbReference>
<feature type="domain" description="PARP catalytic" evidence="2">
    <location>
        <begin position="190"/>
        <end position="358"/>
    </location>
</feature>
<dbReference type="Proteomes" id="UP000736335">
    <property type="component" value="Unassembled WGS sequence"/>
</dbReference>
<organism evidence="3 4">
    <name type="scientific">Thelephora terrestris</name>
    <dbReference type="NCBI Taxonomy" id="56493"/>
    <lineage>
        <taxon>Eukaryota</taxon>
        <taxon>Fungi</taxon>
        <taxon>Dikarya</taxon>
        <taxon>Basidiomycota</taxon>
        <taxon>Agaricomycotina</taxon>
        <taxon>Agaricomycetes</taxon>
        <taxon>Thelephorales</taxon>
        <taxon>Thelephoraceae</taxon>
        <taxon>Thelephora</taxon>
    </lineage>
</organism>
<reference evidence="3" key="2">
    <citation type="submission" date="2020-11" db="EMBL/GenBank/DDBJ databases">
        <authorList>
            <consortium name="DOE Joint Genome Institute"/>
            <person name="Kuo A."/>
            <person name="Miyauchi S."/>
            <person name="Kiss E."/>
            <person name="Drula E."/>
            <person name="Kohler A."/>
            <person name="Sanchez-Garcia M."/>
            <person name="Andreopoulos B."/>
            <person name="Barry K.W."/>
            <person name="Bonito G."/>
            <person name="Buee M."/>
            <person name="Carver A."/>
            <person name="Chen C."/>
            <person name="Cichocki N."/>
            <person name="Clum A."/>
            <person name="Culley D."/>
            <person name="Crous P.W."/>
            <person name="Fauchery L."/>
            <person name="Girlanda M."/>
            <person name="Hayes R."/>
            <person name="Keri Z."/>
            <person name="Labutti K."/>
            <person name="Lipzen A."/>
            <person name="Lombard V."/>
            <person name="Magnuson J."/>
            <person name="Maillard F."/>
            <person name="Morin E."/>
            <person name="Murat C."/>
            <person name="Nolan M."/>
            <person name="Ohm R."/>
            <person name="Pangilinan J."/>
            <person name="Pereira M."/>
            <person name="Perotto S."/>
            <person name="Peter M."/>
            <person name="Riley R."/>
            <person name="Sitrit Y."/>
            <person name="Stielow B."/>
            <person name="Szollosi G."/>
            <person name="Zifcakova L."/>
            <person name="Stursova M."/>
            <person name="Spatafora J.W."/>
            <person name="Tedersoo L."/>
            <person name="Vaario L.-M."/>
            <person name="Yamada A."/>
            <person name="Yan M."/>
            <person name="Wang P."/>
            <person name="Xu J."/>
            <person name="Bruns T."/>
            <person name="Baldrian P."/>
            <person name="Vilgalys R."/>
            <person name="Henrissat B."/>
            <person name="Grigoriev I.V."/>
            <person name="Hibbett D."/>
            <person name="Nagy L.G."/>
            <person name="Martin F.M."/>
        </authorList>
    </citation>
    <scope>NUCLEOTIDE SEQUENCE</scope>
    <source>
        <strain evidence="3">UH-Tt-Lm1</strain>
    </source>
</reference>
<accession>A0A9P6HMF4</accession>
<sequence length="384" mass="41568">MFVPPRLAVSPPSCPSCKNTPVLPNPATGGYFDYCSRSCATQARNITTKQWNGQLGTSCEQCKRRPKFKDGTNVYQYCGRTCARLAANASRSNQTMNSPVNPSSLAHPVPPQPASSGRTCRTPGCTRAAFVHHDGTPSDYCAMNHKKWSEHGCISCRAAPRSTASVLCQTCYDSELSKAPALVQVPEDHQNFKSVESQFQKTWKGTACPEVKAIYKIIVAEASLKQYKQYLDGVEARGNFVAMGKSRGNENRRWHGTTRSCTLGDAGNKTLCTGPGCPLCCIIRTSFNLAVASQGNFGRGIYTSATSSKSNGYSRNAGIISDCKAMLLNTVVVGYGKKVTQTDMSLTQPPAGYDSILGEVGVDELIVYNNDAVRPSYLVMYKSP</sequence>
<dbReference type="InterPro" id="IPR012317">
    <property type="entry name" value="Poly(ADP-ribose)pol_cat_dom"/>
</dbReference>
<name>A0A9P6HMF4_9AGAM</name>
<dbReference type="SUPFAM" id="SSF56399">
    <property type="entry name" value="ADP-ribosylation"/>
    <property type="match status" value="1"/>
</dbReference>
<dbReference type="OrthoDB" id="9514740at2759"/>
<evidence type="ECO:0000313" key="4">
    <source>
        <dbReference type="Proteomes" id="UP000736335"/>
    </source>
</evidence>
<dbReference type="Gene3D" id="3.90.228.10">
    <property type="match status" value="1"/>
</dbReference>
<proteinExistence type="predicted"/>
<dbReference type="Pfam" id="PF00644">
    <property type="entry name" value="PARP"/>
    <property type="match status" value="1"/>
</dbReference>